<reference evidence="2" key="3">
    <citation type="journal article" date="2021" name="bioRxiv">
        <title>Bilateral symmetry of linear streptomycete chromosomes.</title>
        <authorList>
            <person name="Algora-Gallardo L."/>
            <person name="Schniete J.K."/>
            <person name="Mark D.R."/>
            <person name="Hunter I.S."/>
            <person name="Herron P.R."/>
        </authorList>
    </citation>
    <scope>NUCLEOTIDE SEQUENCE</scope>
    <source>
        <strain evidence="2">ATCC 10970</strain>
        <plasmid evidence="2">pSRP1</plasmid>
    </source>
</reference>
<dbReference type="GeneID" id="66860666"/>
<evidence type="ECO:0000256" key="1">
    <source>
        <dbReference type="SAM" id="MobiDB-lite"/>
    </source>
</evidence>
<accession>A0A8A1V6V9</accession>
<keyword evidence="2" id="KW-0614">Plasmid</keyword>
<dbReference type="RefSeq" id="WP_129820811.1">
    <property type="nucleotide sequence ID" value="NZ_CP048262.1"/>
</dbReference>
<organism evidence="2 3">
    <name type="scientific">Streptomyces rimosus subsp. rimosus (strain ATCC 10970 / DSM 40260 / JCM 4667 / NRRL 2234)</name>
    <dbReference type="NCBI Taxonomy" id="1265868"/>
    <lineage>
        <taxon>Bacteria</taxon>
        <taxon>Bacillati</taxon>
        <taxon>Actinomycetota</taxon>
        <taxon>Actinomycetes</taxon>
        <taxon>Kitasatosporales</taxon>
        <taxon>Streptomycetaceae</taxon>
        <taxon>Streptomyces</taxon>
    </lineage>
</organism>
<dbReference type="Proteomes" id="UP000011074">
    <property type="component" value="Plasmid pSRP1"/>
</dbReference>
<proteinExistence type="predicted"/>
<geneLocation type="plasmid" evidence="2 3">
    <name>pSRP1</name>
</geneLocation>
<dbReference type="EMBL" id="CP048262">
    <property type="protein sequence ID" value="QST86734.1"/>
    <property type="molecule type" value="Genomic_DNA"/>
</dbReference>
<dbReference type="AlphaFoldDB" id="A0A8A1V6V9"/>
<reference evidence="2" key="2">
    <citation type="submission" date="2020-01" db="EMBL/GenBank/DDBJ databases">
        <authorList>
            <person name="Algora L."/>
            <person name="Schniete J.K."/>
            <person name="MacFadyen A."/>
            <person name="Hoskisson P.A."/>
            <person name="Hunter I.S."/>
            <person name="Herron P.R."/>
        </authorList>
    </citation>
    <scope>NUCLEOTIDE SEQUENCE</scope>
    <source>
        <strain evidence="2">ATCC 10970</strain>
        <plasmid evidence="2">pSRP1</plasmid>
    </source>
</reference>
<protein>
    <submittedName>
        <fullName evidence="2">Uncharacterized protein</fullName>
    </submittedName>
</protein>
<evidence type="ECO:0000313" key="2">
    <source>
        <dbReference type="EMBL" id="QST86734.1"/>
    </source>
</evidence>
<evidence type="ECO:0000313" key="3">
    <source>
        <dbReference type="Proteomes" id="UP000011074"/>
    </source>
</evidence>
<name>A0A8A1V6V9_STRR1</name>
<sequence>MDPGTPVTTEPVAGSATAQAAVDRRVSADHWQRQGLGRRLVLRAMQGAEGYHWSTTGQSSEAQRFFPVLARETGAAFTQHEPLCDHIRAADHGYPKPRFERH</sequence>
<reference evidence="2" key="1">
    <citation type="submission" date="2012-12" db="EMBL/GenBank/DDBJ databases">
        <authorList>
            <person name="Pethick F.E."/>
            <person name="MacFadyen A.C."/>
            <person name="Tang Z."/>
            <person name="Sangal V."/>
            <person name="Tze-Tze L."/>
            <person name="Chu J."/>
            <person name="Guo M."/>
            <person name="Kirby R."/>
            <person name="Hoskisson P.A."/>
            <person name="Herron P.R."/>
            <person name="Hunter I.S."/>
        </authorList>
    </citation>
    <scope>NUCLEOTIDE SEQUENCE</scope>
    <source>
        <strain evidence="2">ATCC 10970</strain>
        <plasmid evidence="2">pSRP1</plasmid>
    </source>
</reference>
<gene>
    <name evidence="2" type="ORF">SRIM_041780</name>
</gene>
<feature type="region of interest" description="Disordered" evidence="1">
    <location>
        <begin position="1"/>
        <end position="25"/>
    </location>
</feature>